<dbReference type="GO" id="GO:0000287">
    <property type="term" value="F:magnesium ion binding"/>
    <property type="evidence" value="ECO:0007669"/>
    <property type="project" value="UniProtKB-UniRule"/>
</dbReference>
<sequence>MKIIGIDPGLAGTGVGVIEGQDRHIAGYSFGSISTDTGESTPVRLEKIYRNAKSFLIEQQPDLVVIEDVYSLEKYPGSGIMLGKVSGVLILAAFKAGVQIRQVAVREVKKVISGNGSADKYQVERAVRNLLNHHEPIRPFHASDALGMALTGLFRYGGDWGTKIKYDCLS</sequence>
<evidence type="ECO:0000256" key="13">
    <source>
        <dbReference type="HAMAP-Rule" id="MF_00034"/>
    </source>
</evidence>
<keyword evidence="10 13" id="KW-0233">DNA recombination</keyword>
<dbReference type="GO" id="GO:0006281">
    <property type="term" value="P:DNA repair"/>
    <property type="evidence" value="ECO:0007669"/>
    <property type="project" value="UniProtKB-UniRule"/>
</dbReference>
<feature type="binding site" evidence="13">
    <location>
        <position position="7"/>
    </location>
    <ligand>
        <name>Mg(2+)</name>
        <dbReference type="ChEBI" id="CHEBI:18420"/>
        <label>1</label>
    </ligand>
</feature>
<dbReference type="InterPro" id="IPR012337">
    <property type="entry name" value="RNaseH-like_sf"/>
</dbReference>
<feature type="active site" evidence="13">
    <location>
        <position position="67"/>
    </location>
</feature>
<dbReference type="PANTHER" id="PTHR30194">
    <property type="entry name" value="CROSSOVER JUNCTION ENDODEOXYRIBONUCLEASE RUVC"/>
    <property type="match status" value="1"/>
</dbReference>
<comment type="function">
    <text evidence="13">The RuvA-RuvB-RuvC complex processes Holliday junction (HJ) DNA during genetic recombination and DNA repair. Endonuclease that resolves HJ intermediates. Cleaves cruciform DNA by making single-stranded nicks across the HJ at symmetrical positions within the homologous arms, yielding a 5'-phosphate and a 3'-hydroxyl group; requires a central core of homology in the junction. The consensus cleavage sequence is 5'-(A/T)TT(C/G)-3'. Cleavage occurs on the 3'-side of the TT dinucleotide at the point of strand exchange. HJ branch migration catalyzed by RuvA-RuvB allows RuvC to scan DNA until it finds its consensus sequence, where it cleaves and resolves the cruciform DNA.</text>
</comment>
<feature type="active site" evidence="13">
    <location>
        <position position="7"/>
    </location>
</feature>
<dbReference type="Proteomes" id="UP000231203">
    <property type="component" value="Unassembled WGS sequence"/>
</dbReference>
<evidence type="ECO:0000256" key="12">
    <source>
        <dbReference type="ARBA" id="ARBA00029354"/>
    </source>
</evidence>
<dbReference type="AlphaFoldDB" id="A0A2G6MQD8"/>
<evidence type="ECO:0000313" key="14">
    <source>
        <dbReference type="EMBL" id="PIE62318.1"/>
    </source>
</evidence>
<comment type="subunit">
    <text evidence="13">Homodimer which binds Holliday junction (HJ) DNA. The HJ becomes 2-fold symmetrical on binding to RuvC with unstacked arms; it has a different conformation from HJ DNA in complex with RuvA. In the full resolvosome a probable DNA-RuvA(4)-RuvB(12)-RuvC(2) complex forms which resolves the HJ.</text>
</comment>
<evidence type="ECO:0000256" key="6">
    <source>
        <dbReference type="ARBA" id="ARBA00022763"/>
    </source>
</evidence>
<protein>
    <recommendedName>
        <fullName evidence="13">Crossover junction endodeoxyribonuclease RuvC</fullName>
        <ecNumber evidence="13">3.1.21.10</ecNumber>
    </recommendedName>
    <alternativeName>
        <fullName evidence="13">Holliday junction nuclease RuvC</fullName>
    </alternativeName>
    <alternativeName>
        <fullName evidence="13">Holliday junction resolvase RuvC</fullName>
    </alternativeName>
</protein>
<organism evidence="14 15">
    <name type="scientific">Desulfobacter postgatei</name>
    <dbReference type="NCBI Taxonomy" id="2293"/>
    <lineage>
        <taxon>Bacteria</taxon>
        <taxon>Pseudomonadati</taxon>
        <taxon>Thermodesulfobacteriota</taxon>
        <taxon>Desulfobacteria</taxon>
        <taxon>Desulfobacterales</taxon>
        <taxon>Desulfobacteraceae</taxon>
        <taxon>Desulfobacter</taxon>
    </lineage>
</organism>
<keyword evidence="8 13" id="KW-0460">Magnesium</keyword>
<dbReference type="GO" id="GO:0048476">
    <property type="term" value="C:Holliday junction resolvase complex"/>
    <property type="evidence" value="ECO:0007669"/>
    <property type="project" value="UniProtKB-UniRule"/>
</dbReference>
<dbReference type="GO" id="GO:0006310">
    <property type="term" value="P:DNA recombination"/>
    <property type="evidence" value="ECO:0007669"/>
    <property type="project" value="UniProtKB-UniRule"/>
</dbReference>
<feature type="binding site" evidence="13">
    <location>
        <position position="67"/>
    </location>
    <ligand>
        <name>Mg(2+)</name>
        <dbReference type="ChEBI" id="CHEBI:18420"/>
        <label>2</label>
    </ligand>
</feature>
<keyword evidence="6 13" id="KW-0227">DNA damage</keyword>
<evidence type="ECO:0000256" key="8">
    <source>
        <dbReference type="ARBA" id="ARBA00022842"/>
    </source>
</evidence>
<comment type="cofactor">
    <cofactor evidence="13">
        <name>Mg(2+)</name>
        <dbReference type="ChEBI" id="CHEBI:18420"/>
    </cofactor>
    <text evidence="13">Binds 2 Mg(2+) ion per subunit.</text>
</comment>
<keyword evidence="3 13" id="KW-0540">Nuclease</keyword>
<dbReference type="GO" id="GO:0003677">
    <property type="term" value="F:DNA binding"/>
    <property type="evidence" value="ECO:0007669"/>
    <property type="project" value="UniProtKB-KW"/>
</dbReference>
<evidence type="ECO:0000256" key="5">
    <source>
        <dbReference type="ARBA" id="ARBA00022759"/>
    </source>
</evidence>
<dbReference type="GO" id="GO:0005737">
    <property type="term" value="C:cytoplasm"/>
    <property type="evidence" value="ECO:0007669"/>
    <property type="project" value="UniProtKB-SubCell"/>
</dbReference>
<dbReference type="HAMAP" id="MF_00034">
    <property type="entry name" value="RuvC"/>
    <property type="match status" value="1"/>
</dbReference>
<accession>A0A2G6MQD8</accession>
<comment type="catalytic activity">
    <reaction evidence="12 13">
        <text>Endonucleolytic cleavage at a junction such as a reciprocal single-stranded crossover between two homologous DNA duplexes (Holliday junction).</text>
        <dbReference type="EC" id="3.1.21.10"/>
    </reaction>
</comment>
<keyword evidence="11 13" id="KW-0234">DNA repair</keyword>
<gene>
    <name evidence="13" type="primary">ruvC</name>
    <name evidence="14" type="ORF">CSA25_05705</name>
</gene>
<evidence type="ECO:0000256" key="4">
    <source>
        <dbReference type="ARBA" id="ARBA00022723"/>
    </source>
</evidence>
<evidence type="ECO:0000256" key="1">
    <source>
        <dbReference type="ARBA" id="ARBA00009518"/>
    </source>
</evidence>
<dbReference type="PRINTS" id="PR00696">
    <property type="entry name" value="RSOLVASERUVC"/>
</dbReference>
<evidence type="ECO:0000256" key="10">
    <source>
        <dbReference type="ARBA" id="ARBA00023172"/>
    </source>
</evidence>
<name>A0A2G6MQD8_9BACT</name>
<keyword evidence="4 13" id="KW-0479">Metal-binding</keyword>
<comment type="subcellular location">
    <subcellularLocation>
        <location evidence="13">Cytoplasm</location>
    </subcellularLocation>
</comment>
<keyword evidence="7 13" id="KW-0378">Hydrolase</keyword>
<dbReference type="FunFam" id="3.30.420.10:FF:000002">
    <property type="entry name" value="Crossover junction endodeoxyribonuclease RuvC"/>
    <property type="match status" value="1"/>
</dbReference>
<keyword evidence="9 13" id="KW-0238">DNA-binding</keyword>
<evidence type="ECO:0000256" key="9">
    <source>
        <dbReference type="ARBA" id="ARBA00023125"/>
    </source>
</evidence>
<evidence type="ECO:0000256" key="11">
    <source>
        <dbReference type="ARBA" id="ARBA00023204"/>
    </source>
</evidence>
<dbReference type="SUPFAM" id="SSF53098">
    <property type="entry name" value="Ribonuclease H-like"/>
    <property type="match status" value="1"/>
</dbReference>
<reference evidence="14 15" key="1">
    <citation type="submission" date="2017-10" db="EMBL/GenBank/DDBJ databases">
        <title>Novel microbial diversity and functional potential in the marine mammal oral microbiome.</title>
        <authorList>
            <person name="Dudek N.K."/>
            <person name="Sun C.L."/>
            <person name="Burstein D."/>
            <person name="Kantor R.S."/>
            <person name="Aliaga Goltsman D.S."/>
            <person name="Bik E.M."/>
            <person name="Thomas B.C."/>
            <person name="Banfield J.F."/>
            <person name="Relman D.A."/>
        </authorList>
    </citation>
    <scope>NUCLEOTIDE SEQUENCE [LARGE SCALE GENOMIC DNA]</scope>
    <source>
        <strain evidence="14">DOLJORAL78_47_202</strain>
    </source>
</reference>
<dbReference type="EMBL" id="PDTI01000051">
    <property type="protein sequence ID" value="PIE62318.1"/>
    <property type="molecule type" value="Genomic_DNA"/>
</dbReference>
<dbReference type="InterPro" id="IPR002176">
    <property type="entry name" value="X-over_junc_endoDNase_RuvC"/>
</dbReference>
<keyword evidence="5 13" id="KW-0255">Endonuclease</keyword>
<evidence type="ECO:0000256" key="7">
    <source>
        <dbReference type="ARBA" id="ARBA00022801"/>
    </source>
</evidence>
<comment type="caution">
    <text evidence="14">The sequence shown here is derived from an EMBL/GenBank/DDBJ whole genome shotgun (WGS) entry which is preliminary data.</text>
</comment>
<evidence type="ECO:0000256" key="3">
    <source>
        <dbReference type="ARBA" id="ARBA00022722"/>
    </source>
</evidence>
<dbReference type="CDD" id="cd16962">
    <property type="entry name" value="RuvC"/>
    <property type="match status" value="1"/>
</dbReference>
<dbReference type="Gene3D" id="3.30.420.10">
    <property type="entry name" value="Ribonuclease H-like superfamily/Ribonuclease H"/>
    <property type="match status" value="1"/>
</dbReference>
<dbReference type="PANTHER" id="PTHR30194:SF3">
    <property type="entry name" value="CROSSOVER JUNCTION ENDODEOXYRIBONUCLEASE RUVC"/>
    <property type="match status" value="1"/>
</dbReference>
<dbReference type="Pfam" id="PF02075">
    <property type="entry name" value="RuvC"/>
    <property type="match status" value="1"/>
</dbReference>
<feature type="active site" evidence="13">
    <location>
        <position position="141"/>
    </location>
</feature>
<comment type="similarity">
    <text evidence="1 13">Belongs to the RuvC family.</text>
</comment>
<feature type="binding site" evidence="13">
    <location>
        <position position="141"/>
    </location>
    <ligand>
        <name>Mg(2+)</name>
        <dbReference type="ChEBI" id="CHEBI:18420"/>
        <label>1</label>
    </ligand>
</feature>
<keyword evidence="2 13" id="KW-0963">Cytoplasm</keyword>
<evidence type="ECO:0000256" key="2">
    <source>
        <dbReference type="ARBA" id="ARBA00022490"/>
    </source>
</evidence>
<dbReference type="GO" id="GO:0008821">
    <property type="term" value="F:crossover junction DNA endonuclease activity"/>
    <property type="evidence" value="ECO:0007669"/>
    <property type="project" value="UniProtKB-UniRule"/>
</dbReference>
<proteinExistence type="inferred from homology"/>
<evidence type="ECO:0000313" key="15">
    <source>
        <dbReference type="Proteomes" id="UP000231203"/>
    </source>
</evidence>
<dbReference type="EC" id="3.1.21.10" evidence="13"/>
<dbReference type="InterPro" id="IPR036397">
    <property type="entry name" value="RNaseH_sf"/>
</dbReference>